<feature type="domain" description="NlpC/P60" evidence="7">
    <location>
        <begin position="366"/>
        <end position="488"/>
    </location>
</feature>
<evidence type="ECO:0000259" key="7">
    <source>
        <dbReference type="PROSITE" id="PS51935"/>
    </source>
</evidence>
<evidence type="ECO:0000256" key="3">
    <source>
        <dbReference type="ARBA" id="ARBA00022801"/>
    </source>
</evidence>
<evidence type="ECO:0000256" key="2">
    <source>
        <dbReference type="ARBA" id="ARBA00022670"/>
    </source>
</evidence>
<dbReference type="GO" id="GO:0008234">
    <property type="term" value="F:cysteine-type peptidase activity"/>
    <property type="evidence" value="ECO:0007669"/>
    <property type="project" value="UniProtKB-KW"/>
</dbReference>
<accession>A0AAF1BYA3</accession>
<feature type="signal peptide" evidence="6">
    <location>
        <begin position="1"/>
        <end position="37"/>
    </location>
</feature>
<keyword evidence="6" id="KW-0732">Signal</keyword>
<feature type="chain" id="PRO_5041971307" evidence="6">
    <location>
        <begin position="38"/>
        <end position="488"/>
    </location>
</feature>
<dbReference type="InterPro" id="IPR038765">
    <property type="entry name" value="Papain-like_cys_pep_sf"/>
</dbReference>
<feature type="compositionally biased region" description="Low complexity" evidence="5">
    <location>
        <begin position="285"/>
        <end position="296"/>
    </location>
</feature>
<keyword evidence="4" id="KW-0788">Thiol protease</keyword>
<dbReference type="KEGG" id="sbil:SANBI_003162"/>
<name>A0AAF1BYA3_9MICO</name>
<evidence type="ECO:0000256" key="5">
    <source>
        <dbReference type="SAM" id="MobiDB-lite"/>
    </source>
</evidence>
<dbReference type="Pfam" id="PF00877">
    <property type="entry name" value="NLPC_P60"/>
    <property type="match status" value="1"/>
</dbReference>
<evidence type="ECO:0000256" key="4">
    <source>
        <dbReference type="ARBA" id="ARBA00022807"/>
    </source>
</evidence>
<dbReference type="AlphaFoldDB" id="A0AAF1BYA3"/>
<dbReference type="Proteomes" id="UP001304340">
    <property type="component" value="Chromosome"/>
</dbReference>
<dbReference type="EMBL" id="CP138359">
    <property type="protein sequence ID" value="WPF81842.1"/>
    <property type="molecule type" value="Genomic_DNA"/>
</dbReference>
<dbReference type="SUPFAM" id="SSF54001">
    <property type="entry name" value="Cysteine proteinases"/>
    <property type="match status" value="1"/>
</dbReference>
<feature type="region of interest" description="Disordered" evidence="5">
    <location>
        <begin position="275"/>
        <end position="328"/>
    </location>
</feature>
<evidence type="ECO:0000313" key="8">
    <source>
        <dbReference type="EMBL" id="WPF81842.1"/>
    </source>
</evidence>
<reference evidence="9" key="1">
    <citation type="submission" date="2023-11" db="EMBL/GenBank/DDBJ databases">
        <authorList>
            <person name="Helweg L.P."/>
            <person name="Kiel A."/>
            <person name="Hitz F."/>
            <person name="Ruckert-Reed C."/>
            <person name="Busche T."/>
            <person name="Kaltschmidt B."/>
            <person name="Kaltschmidt C."/>
        </authorList>
    </citation>
    <scope>NUCLEOTIDE SEQUENCE [LARGE SCALE GENOMIC DNA]</scope>
    <source>
        <strain evidence="9">4.1</strain>
    </source>
</reference>
<evidence type="ECO:0000256" key="1">
    <source>
        <dbReference type="ARBA" id="ARBA00007074"/>
    </source>
</evidence>
<keyword evidence="2" id="KW-0645">Protease</keyword>
<dbReference type="RefSeq" id="WP_319156701.1">
    <property type="nucleotide sequence ID" value="NZ_CP138359.1"/>
</dbReference>
<evidence type="ECO:0000313" key="9">
    <source>
        <dbReference type="Proteomes" id="UP001304340"/>
    </source>
</evidence>
<dbReference type="PANTHER" id="PTHR47359:SF3">
    <property type="entry name" value="NLP_P60 DOMAIN-CONTAINING PROTEIN-RELATED"/>
    <property type="match status" value="1"/>
</dbReference>
<dbReference type="PANTHER" id="PTHR47359">
    <property type="entry name" value="PEPTIDOGLYCAN DL-ENDOPEPTIDASE CWLO"/>
    <property type="match status" value="1"/>
</dbReference>
<proteinExistence type="inferred from homology"/>
<comment type="similarity">
    <text evidence="1">Belongs to the peptidase C40 family.</text>
</comment>
<dbReference type="InterPro" id="IPR051794">
    <property type="entry name" value="PG_Endopeptidase_C40"/>
</dbReference>
<keyword evidence="3" id="KW-0378">Hydrolase</keyword>
<protein>
    <submittedName>
        <fullName evidence="8">C40 family peptidase</fullName>
    </submittedName>
</protein>
<dbReference type="GO" id="GO:0006508">
    <property type="term" value="P:proteolysis"/>
    <property type="evidence" value="ECO:0007669"/>
    <property type="project" value="UniProtKB-KW"/>
</dbReference>
<feature type="compositionally biased region" description="Pro residues" evidence="5">
    <location>
        <begin position="297"/>
        <end position="328"/>
    </location>
</feature>
<keyword evidence="9" id="KW-1185">Reference proteome</keyword>
<feature type="region of interest" description="Disordered" evidence="5">
    <location>
        <begin position="341"/>
        <end position="372"/>
    </location>
</feature>
<evidence type="ECO:0000256" key="6">
    <source>
        <dbReference type="SAM" id="SignalP"/>
    </source>
</evidence>
<organism evidence="8 9">
    <name type="scientific">Sanguibacter biliveldensis</name>
    <dbReference type="NCBI Taxonomy" id="3030830"/>
    <lineage>
        <taxon>Bacteria</taxon>
        <taxon>Bacillati</taxon>
        <taxon>Actinomycetota</taxon>
        <taxon>Actinomycetes</taxon>
        <taxon>Micrococcales</taxon>
        <taxon>Sanguibacteraceae</taxon>
        <taxon>Sanguibacter</taxon>
    </lineage>
</organism>
<feature type="compositionally biased region" description="Pro residues" evidence="5">
    <location>
        <begin position="341"/>
        <end position="357"/>
    </location>
</feature>
<dbReference type="Gene3D" id="3.90.1720.10">
    <property type="entry name" value="endopeptidase domain like (from Nostoc punctiforme)"/>
    <property type="match status" value="1"/>
</dbReference>
<gene>
    <name evidence="8" type="ORF">SANBI_003162</name>
</gene>
<dbReference type="PROSITE" id="PS51935">
    <property type="entry name" value="NLPC_P60"/>
    <property type="match status" value="1"/>
</dbReference>
<sequence length="488" mass="50029">MASPLRDRRAAARRGPLVGALALSFVIGLGASTPAVADDPVPSQDEVDQARGQVAQAATDVAAMDVQIAQLEQTQQTALEDAALAGSAYTQAVVDYDAAVLVASEATTKSEAAAARAEESRKLLVGIARESSRNGGGLDQMGMLLTVDGVQDAVSEANAVDLVGSKADKAVQQFQADTVVAETLKGIADQAVADQQTKKEEADTALASAQQKQAEADTAVSDAAAQRTTLVNALAAARSTSVEVEQQRQDGLAAQRAAAAEEAARARVEREVVPAAAPVPAQPSTPATDQPGTTPAPTTPAPTTPAPTTPAPTTPAPTTPTPTTPPVVTPPVVTPPVVTPPVVTPPVVKPPVTPPPSTGGSWRGSAAQGQAAVDWAKTQTGLPYVWGANGPSAYDCSGLTSKAWGNAGLSIRRTSRDQYTQSAKVSLDAMRPGDLVFWASNPNDPSTIFHVAMYAGNGQIVEAAEPGVPSRVTHMRWNKTLVPVAGRP</sequence>
<dbReference type="InterPro" id="IPR000064">
    <property type="entry name" value="NLP_P60_dom"/>
</dbReference>